<dbReference type="InterPro" id="IPR003738">
    <property type="entry name" value="SRAP"/>
</dbReference>
<evidence type="ECO:0000256" key="6">
    <source>
        <dbReference type="ARBA" id="ARBA00023125"/>
    </source>
</evidence>
<dbReference type="SUPFAM" id="SSF143081">
    <property type="entry name" value="BB1717-like"/>
    <property type="match status" value="1"/>
</dbReference>
<evidence type="ECO:0000256" key="5">
    <source>
        <dbReference type="ARBA" id="ARBA00023124"/>
    </source>
</evidence>
<keyword evidence="3" id="KW-0227">DNA damage</keyword>
<dbReference type="GO" id="GO:0016829">
    <property type="term" value="F:lyase activity"/>
    <property type="evidence" value="ECO:0007669"/>
    <property type="project" value="UniProtKB-KW"/>
</dbReference>
<dbReference type="KEGG" id="ccot:CCAX7_54010"/>
<organism evidence="10 11">
    <name type="scientific">Capsulimonas corticalis</name>
    <dbReference type="NCBI Taxonomy" id="2219043"/>
    <lineage>
        <taxon>Bacteria</taxon>
        <taxon>Bacillati</taxon>
        <taxon>Armatimonadota</taxon>
        <taxon>Armatimonadia</taxon>
        <taxon>Capsulimonadales</taxon>
        <taxon>Capsulimonadaceae</taxon>
        <taxon>Capsulimonas</taxon>
    </lineage>
</organism>
<evidence type="ECO:0000313" key="11">
    <source>
        <dbReference type="Proteomes" id="UP000287394"/>
    </source>
</evidence>
<keyword evidence="6" id="KW-0238">DNA-binding</keyword>
<dbReference type="EMBL" id="AP025739">
    <property type="protein sequence ID" value="BDI33350.1"/>
    <property type="molecule type" value="Genomic_DNA"/>
</dbReference>
<keyword evidence="5" id="KW-0190">Covalent protein-DNA linkage</keyword>
<proteinExistence type="inferred from homology"/>
<evidence type="ECO:0000256" key="7">
    <source>
        <dbReference type="ARBA" id="ARBA00023239"/>
    </source>
</evidence>
<dbReference type="GO" id="GO:0008233">
    <property type="term" value="F:peptidase activity"/>
    <property type="evidence" value="ECO:0007669"/>
    <property type="project" value="UniProtKB-KW"/>
</dbReference>
<evidence type="ECO:0000313" key="10">
    <source>
        <dbReference type="EMBL" id="BDI33350.1"/>
    </source>
</evidence>
<dbReference type="RefSeq" id="WP_165863855.1">
    <property type="nucleotide sequence ID" value="NZ_AP025739.1"/>
</dbReference>
<dbReference type="GO" id="GO:0106300">
    <property type="term" value="P:protein-DNA covalent cross-linking repair"/>
    <property type="evidence" value="ECO:0007669"/>
    <property type="project" value="InterPro"/>
</dbReference>
<protein>
    <recommendedName>
        <fullName evidence="8">Abasic site processing protein</fullName>
        <ecNumber evidence="8">3.4.-.-</ecNumber>
    </recommendedName>
</protein>
<dbReference type="GO" id="GO:0003697">
    <property type="term" value="F:single-stranded DNA binding"/>
    <property type="evidence" value="ECO:0007669"/>
    <property type="project" value="InterPro"/>
</dbReference>
<dbReference type="EC" id="3.4.-.-" evidence="8"/>
<feature type="region of interest" description="Disordered" evidence="9">
    <location>
        <begin position="205"/>
        <end position="224"/>
    </location>
</feature>
<evidence type="ECO:0000256" key="8">
    <source>
        <dbReference type="RuleBase" id="RU364100"/>
    </source>
</evidence>
<evidence type="ECO:0000256" key="1">
    <source>
        <dbReference type="ARBA" id="ARBA00008136"/>
    </source>
</evidence>
<dbReference type="Pfam" id="PF02586">
    <property type="entry name" value="SRAP"/>
    <property type="match status" value="1"/>
</dbReference>
<evidence type="ECO:0000256" key="4">
    <source>
        <dbReference type="ARBA" id="ARBA00022801"/>
    </source>
</evidence>
<dbReference type="InterPro" id="IPR036590">
    <property type="entry name" value="SRAP-like"/>
</dbReference>
<gene>
    <name evidence="10" type="primary">yoqW</name>
    <name evidence="10" type="ORF">CCAX7_54010</name>
</gene>
<evidence type="ECO:0000256" key="2">
    <source>
        <dbReference type="ARBA" id="ARBA00022670"/>
    </source>
</evidence>
<evidence type="ECO:0000256" key="9">
    <source>
        <dbReference type="SAM" id="MobiDB-lite"/>
    </source>
</evidence>
<keyword evidence="11" id="KW-1185">Reference proteome</keyword>
<comment type="similarity">
    <text evidence="1 8">Belongs to the SOS response-associated peptidase family.</text>
</comment>
<dbReference type="AlphaFoldDB" id="A0A9N7QDI7"/>
<dbReference type="GO" id="GO:0006508">
    <property type="term" value="P:proteolysis"/>
    <property type="evidence" value="ECO:0007669"/>
    <property type="project" value="UniProtKB-KW"/>
</dbReference>
<sequence>MDTDTDRTIVKNIATIFQARLTKSAVDSALLGGAGAPMLTVFAYKGERWVGAFDWGLIAWGRSEEGQLHSRAETLRANAGNRPLTIRRCVIPMPFFHQRITVDGLGAGTVGKRARVERGDGIFIAAAGIWDEWKSPDGQEVRRTCAIVTTTPNDTMAQIHDRMPVILPAQAWDMWLNPEERSPKAVLSLLQPWSGAPLLITLAEKSKAAPKPPSPQTGDLFGSL</sequence>
<keyword evidence="4 8" id="KW-0378">Hydrolase</keyword>
<dbReference type="PANTHER" id="PTHR13604">
    <property type="entry name" value="DC12-RELATED"/>
    <property type="match status" value="1"/>
</dbReference>
<keyword evidence="2 8" id="KW-0645">Protease</keyword>
<accession>A0A9N7QDI7</accession>
<dbReference type="PANTHER" id="PTHR13604:SF0">
    <property type="entry name" value="ABASIC SITE PROCESSING PROTEIN HMCES"/>
    <property type="match status" value="1"/>
</dbReference>
<name>A0A9N7QDI7_9BACT</name>
<evidence type="ECO:0000256" key="3">
    <source>
        <dbReference type="ARBA" id="ARBA00022763"/>
    </source>
</evidence>
<reference evidence="10 11" key="1">
    <citation type="journal article" date="2019" name="Int. J. Syst. Evol. Microbiol.">
        <title>Capsulimonas corticalis gen. nov., sp. nov., an aerobic capsulated bacterium, of a novel bacterial order, Capsulimonadales ord. nov., of the class Armatimonadia of the phylum Armatimonadetes.</title>
        <authorList>
            <person name="Li J."/>
            <person name="Kudo C."/>
            <person name="Tonouchi A."/>
        </authorList>
    </citation>
    <scope>NUCLEOTIDE SEQUENCE [LARGE SCALE GENOMIC DNA]</scope>
    <source>
        <strain evidence="10 11">AX-7</strain>
    </source>
</reference>
<keyword evidence="7" id="KW-0456">Lyase</keyword>
<dbReference type="Proteomes" id="UP000287394">
    <property type="component" value="Chromosome"/>
</dbReference>
<dbReference type="Gene3D" id="3.90.1680.10">
    <property type="entry name" value="SOS response associated peptidase-like"/>
    <property type="match status" value="1"/>
</dbReference>